<proteinExistence type="predicted"/>
<accession>A0A6J6CJN6</accession>
<evidence type="ECO:0000313" key="1">
    <source>
        <dbReference type="EMBL" id="CAB4550353.1"/>
    </source>
</evidence>
<dbReference type="AlphaFoldDB" id="A0A6J6CJN6"/>
<reference evidence="1" key="1">
    <citation type="submission" date="2020-05" db="EMBL/GenBank/DDBJ databases">
        <authorList>
            <person name="Chiriac C."/>
            <person name="Salcher M."/>
            <person name="Ghai R."/>
            <person name="Kavagutti S V."/>
        </authorList>
    </citation>
    <scope>NUCLEOTIDE SEQUENCE</scope>
</reference>
<name>A0A6J6CJN6_9ZZZZ</name>
<sequence>MDAVGQYQALGFDEICVPDFTLGGSPEQRREAYDKFWTEVASQFR</sequence>
<gene>
    <name evidence="1" type="ORF">UFOPK1572_00120</name>
</gene>
<organism evidence="1">
    <name type="scientific">freshwater metagenome</name>
    <dbReference type="NCBI Taxonomy" id="449393"/>
    <lineage>
        <taxon>unclassified sequences</taxon>
        <taxon>metagenomes</taxon>
        <taxon>ecological metagenomes</taxon>
    </lineage>
</organism>
<dbReference type="EMBL" id="CAEZTC010000008">
    <property type="protein sequence ID" value="CAB4550353.1"/>
    <property type="molecule type" value="Genomic_DNA"/>
</dbReference>
<protein>
    <submittedName>
        <fullName evidence="1">Unannotated protein</fullName>
    </submittedName>
</protein>